<dbReference type="InterPro" id="IPR036497">
    <property type="entry name" value="GLTP_sf"/>
</dbReference>
<dbReference type="GO" id="GO:1902388">
    <property type="term" value="F:ceramide 1-phosphate transfer activity"/>
    <property type="evidence" value="ECO:0007669"/>
    <property type="project" value="TreeGrafter"/>
</dbReference>
<dbReference type="PANTHER" id="PTHR10219">
    <property type="entry name" value="GLYCOLIPID TRANSFER PROTEIN-RELATED"/>
    <property type="match status" value="1"/>
</dbReference>
<evidence type="ECO:0000259" key="2">
    <source>
        <dbReference type="Pfam" id="PF08718"/>
    </source>
</evidence>
<organism evidence="3 4">
    <name type="scientific">Agaricus bisporus var. burnettii</name>
    <dbReference type="NCBI Taxonomy" id="192524"/>
    <lineage>
        <taxon>Eukaryota</taxon>
        <taxon>Fungi</taxon>
        <taxon>Dikarya</taxon>
        <taxon>Basidiomycota</taxon>
        <taxon>Agaricomycotina</taxon>
        <taxon>Agaricomycetes</taxon>
        <taxon>Agaricomycetidae</taxon>
        <taxon>Agaricales</taxon>
        <taxon>Agaricineae</taxon>
        <taxon>Agaricaceae</taxon>
        <taxon>Agaricus</taxon>
    </lineage>
</organism>
<dbReference type="PANTHER" id="PTHR10219:SF25">
    <property type="entry name" value="PLECKSTRIN HOMOLOGY DOMAIN-CONTAINING FAMILY A MEMBER 8"/>
    <property type="match status" value="1"/>
</dbReference>
<proteinExistence type="predicted"/>
<dbReference type="Pfam" id="PF08718">
    <property type="entry name" value="GLTP"/>
    <property type="match status" value="1"/>
</dbReference>
<keyword evidence="1" id="KW-0813">Transport</keyword>
<dbReference type="Proteomes" id="UP000629468">
    <property type="component" value="Unassembled WGS sequence"/>
</dbReference>
<name>A0A8H7EZJ4_AGABI</name>
<sequence>MSSIKSFEEVAITAEGVPSVDFLAASEGMLQMFDRLGHGVFSFIQADIRSNIAGLRARLNAHHDPTLEAVLASSDDHAISCVVLLIRGFRYVCRALSILQQHPELELYVCFKRAYDQVLKQHHSAFIRTLVAVAIRAAPSRTEFYRRIGQGKEEEVVARAMGRWVAGLERIVTHMSPLLPYH</sequence>
<dbReference type="Gene3D" id="1.10.3520.10">
    <property type="entry name" value="Glycolipid transfer protein"/>
    <property type="match status" value="1"/>
</dbReference>
<dbReference type="AlphaFoldDB" id="A0A8H7EZJ4"/>
<dbReference type="InterPro" id="IPR014830">
    <property type="entry name" value="Glycolipid_transfer_prot_dom"/>
</dbReference>
<dbReference type="SUPFAM" id="SSF110004">
    <property type="entry name" value="Glycolipid transfer protein, GLTP"/>
    <property type="match status" value="1"/>
</dbReference>
<dbReference type="GO" id="GO:0005829">
    <property type="term" value="C:cytosol"/>
    <property type="evidence" value="ECO:0007669"/>
    <property type="project" value="TreeGrafter"/>
</dbReference>
<reference evidence="3 4" key="1">
    <citation type="journal article" name="Sci. Rep.">
        <title>Telomere-to-telomere assembled and centromere annotated genomes of the two main subspecies of the button mushroom Agaricus bisporus reveal especially polymorphic chromosome ends.</title>
        <authorList>
            <person name="Sonnenberg A.S.M."/>
            <person name="Sedaghat-Telgerd N."/>
            <person name="Lavrijssen B."/>
            <person name="Ohm R.A."/>
            <person name="Hendrickx P.M."/>
            <person name="Scholtmeijer K."/>
            <person name="Baars J.J.P."/>
            <person name="van Peer A."/>
        </authorList>
    </citation>
    <scope>NUCLEOTIDE SEQUENCE [LARGE SCALE GENOMIC DNA]</scope>
    <source>
        <strain evidence="3 4">H119_p4</strain>
    </source>
</reference>
<dbReference type="GO" id="GO:1902387">
    <property type="term" value="F:ceramide 1-phosphate binding"/>
    <property type="evidence" value="ECO:0007669"/>
    <property type="project" value="TreeGrafter"/>
</dbReference>
<gene>
    <name evidence="3" type="ORF">Agabi119p4_6188</name>
</gene>
<accession>A0A8H7EZJ4</accession>
<evidence type="ECO:0000256" key="1">
    <source>
        <dbReference type="ARBA" id="ARBA00022448"/>
    </source>
</evidence>
<protein>
    <recommendedName>
        <fullName evidence="2">Glycolipid transfer protein domain-containing protein</fullName>
    </recommendedName>
</protein>
<comment type="caution">
    <text evidence="3">The sequence shown here is derived from an EMBL/GenBank/DDBJ whole genome shotgun (WGS) entry which is preliminary data.</text>
</comment>
<evidence type="ECO:0000313" key="3">
    <source>
        <dbReference type="EMBL" id="KAF7770214.1"/>
    </source>
</evidence>
<feature type="domain" description="Glycolipid transfer protein" evidence="2">
    <location>
        <begin position="20"/>
        <end position="149"/>
    </location>
</feature>
<dbReference type="EMBL" id="JABXXO010000009">
    <property type="protein sequence ID" value="KAF7770214.1"/>
    <property type="molecule type" value="Genomic_DNA"/>
</dbReference>
<evidence type="ECO:0000313" key="4">
    <source>
        <dbReference type="Proteomes" id="UP000629468"/>
    </source>
</evidence>
<dbReference type="GO" id="GO:0016020">
    <property type="term" value="C:membrane"/>
    <property type="evidence" value="ECO:0007669"/>
    <property type="project" value="TreeGrafter"/>
</dbReference>